<dbReference type="GO" id="GO:0032259">
    <property type="term" value="P:methylation"/>
    <property type="evidence" value="ECO:0007669"/>
    <property type="project" value="UniProtKB-KW"/>
</dbReference>
<dbReference type="GO" id="GO:0005737">
    <property type="term" value="C:cytoplasm"/>
    <property type="evidence" value="ECO:0007669"/>
    <property type="project" value="UniProtKB-SubCell"/>
</dbReference>
<sequence>MEELRPSSSCKLGRKEYWSEFYSTELENFEDYGDSGDIWFGKKNLERIVKWLDNNRINKCLPILDVGCGNGMTLISLFKVGCEDLTGIDFAEEAILLAKKIAQNKNMKINLEVITLKTAYNKVVLDFLKEDIKSFSMFCNKEFHVIIDKGTYDAICLDVEHVEEKRNKYINQILNLLSSDGYFLLFSCNWTKEELLFHFKEFMLHEEIEIPSIGFGGKVGQTVTALVMKKCASTS</sequence>
<dbReference type="EC" id="2.1.1.-" evidence="5"/>
<keyword evidence="8" id="KW-1185">Reference proteome</keyword>
<feature type="domain" description="Methyltransferase" evidence="6">
    <location>
        <begin position="59"/>
        <end position="199"/>
    </location>
</feature>
<dbReference type="Proteomes" id="UP000886998">
    <property type="component" value="Unassembled WGS sequence"/>
</dbReference>
<dbReference type="InterPro" id="IPR025714">
    <property type="entry name" value="Methyltranfer_dom"/>
</dbReference>
<dbReference type="EMBL" id="BMAV01028251">
    <property type="protein sequence ID" value="GFS66684.1"/>
    <property type="molecule type" value="Genomic_DNA"/>
</dbReference>
<dbReference type="Pfam" id="PF13847">
    <property type="entry name" value="Methyltransf_31"/>
    <property type="match status" value="1"/>
</dbReference>
<protein>
    <recommendedName>
        <fullName evidence="5">Protein-lysine N-methyltransferase TNIN_167652</fullName>
        <ecNumber evidence="5">2.1.1.-</ecNumber>
    </recommendedName>
</protein>
<evidence type="ECO:0000256" key="1">
    <source>
        <dbReference type="ARBA" id="ARBA00022490"/>
    </source>
</evidence>
<evidence type="ECO:0000256" key="5">
    <source>
        <dbReference type="HAMAP-Rule" id="MF_03188"/>
    </source>
</evidence>
<keyword evidence="2 5" id="KW-0489">Methyltransferase</keyword>
<evidence type="ECO:0000256" key="4">
    <source>
        <dbReference type="ARBA" id="ARBA00022691"/>
    </source>
</evidence>
<evidence type="ECO:0000256" key="3">
    <source>
        <dbReference type="ARBA" id="ARBA00022679"/>
    </source>
</evidence>
<evidence type="ECO:0000256" key="2">
    <source>
        <dbReference type="ARBA" id="ARBA00022603"/>
    </source>
</evidence>
<dbReference type="InterPro" id="IPR029063">
    <property type="entry name" value="SAM-dependent_MTases_sf"/>
</dbReference>
<name>A0A8X6MMF5_9ARAC</name>
<evidence type="ECO:0000259" key="6">
    <source>
        <dbReference type="Pfam" id="PF13847"/>
    </source>
</evidence>
<dbReference type="AlphaFoldDB" id="A0A8X6MMF5"/>
<comment type="function">
    <text evidence="5">S-adenosyl-L-methionine-dependent protein-lysine N-methyltransferase that methylates elongation factor 1-alpha.</text>
</comment>
<dbReference type="PANTHER" id="PTHR12843:SF5">
    <property type="entry name" value="EEF1A LYSINE METHYLTRANSFERASE 2"/>
    <property type="match status" value="1"/>
</dbReference>
<keyword evidence="3 5" id="KW-0808">Transferase</keyword>
<dbReference type="Gene3D" id="3.40.50.150">
    <property type="entry name" value="Vaccinia Virus protein VP39"/>
    <property type="match status" value="1"/>
</dbReference>
<reference evidence="7" key="1">
    <citation type="submission" date="2020-08" db="EMBL/GenBank/DDBJ databases">
        <title>Multicomponent nature underlies the extraordinary mechanical properties of spider dragline silk.</title>
        <authorList>
            <person name="Kono N."/>
            <person name="Nakamura H."/>
            <person name="Mori M."/>
            <person name="Yoshida Y."/>
            <person name="Ohtoshi R."/>
            <person name="Malay A.D."/>
            <person name="Moran D.A.P."/>
            <person name="Tomita M."/>
            <person name="Numata K."/>
            <person name="Arakawa K."/>
        </authorList>
    </citation>
    <scope>NUCLEOTIDE SEQUENCE</scope>
</reference>
<comment type="subcellular location">
    <subcellularLocation>
        <location evidence="5">Cytoplasm</location>
    </subcellularLocation>
</comment>
<dbReference type="OrthoDB" id="540004at2759"/>
<accession>A0A8X6MMF5</accession>
<dbReference type="InterPro" id="IPR026635">
    <property type="entry name" value="Efm4/METTL10"/>
</dbReference>
<dbReference type="HAMAP" id="MF_03188">
    <property type="entry name" value="Methyltr_EFM4"/>
    <property type="match status" value="1"/>
</dbReference>
<comment type="similarity">
    <text evidence="5">Belongs to the class I-like SAM-binding methyltransferase superfamily. EFM4 family.</text>
</comment>
<evidence type="ECO:0000313" key="7">
    <source>
        <dbReference type="EMBL" id="GFS66684.1"/>
    </source>
</evidence>
<evidence type="ECO:0000313" key="8">
    <source>
        <dbReference type="Proteomes" id="UP000886998"/>
    </source>
</evidence>
<dbReference type="GO" id="GO:0016279">
    <property type="term" value="F:protein-lysine N-methyltransferase activity"/>
    <property type="evidence" value="ECO:0007669"/>
    <property type="project" value="UniProtKB-UniRule"/>
</dbReference>
<dbReference type="PANTHER" id="PTHR12843">
    <property type="entry name" value="PROTEIN-LYSINE N-METHYLTRANSFERASE METTL10"/>
    <property type="match status" value="1"/>
</dbReference>
<keyword evidence="1 5" id="KW-0963">Cytoplasm</keyword>
<proteinExistence type="inferred from homology"/>
<comment type="caution">
    <text evidence="7">The sequence shown here is derived from an EMBL/GenBank/DDBJ whole genome shotgun (WGS) entry which is preliminary data.</text>
</comment>
<dbReference type="SUPFAM" id="SSF53335">
    <property type="entry name" value="S-adenosyl-L-methionine-dependent methyltransferases"/>
    <property type="match status" value="1"/>
</dbReference>
<organism evidence="7 8">
    <name type="scientific">Trichonephila inaurata madagascariensis</name>
    <dbReference type="NCBI Taxonomy" id="2747483"/>
    <lineage>
        <taxon>Eukaryota</taxon>
        <taxon>Metazoa</taxon>
        <taxon>Ecdysozoa</taxon>
        <taxon>Arthropoda</taxon>
        <taxon>Chelicerata</taxon>
        <taxon>Arachnida</taxon>
        <taxon>Araneae</taxon>
        <taxon>Araneomorphae</taxon>
        <taxon>Entelegynae</taxon>
        <taxon>Araneoidea</taxon>
        <taxon>Nephilidae</taxon>
        <taxon>Trichonephila</taxon>
        <taxon>Trichonephila inaurata</taxon>
    </lineage>
</organism>
<dbReference type="CDD" id="cd02440">
    <property type="entry name" value="AdoMet_MTases"/>
    <property type="match status" value="1"/>
</dbReference>
<gene>
    <name evidence="7" type="primary">Eef1akmt2</name>
    <name evidence="7" type="ORF">TNIN_167652</name>
</gene>
<keyword evidence="4 5" id="KW-0949">S-adenosyl-L-methionine</keyword>